<comment type="caution">
    <text evidence="7">Lacks conserved residue(s) required for the propagation of feature annotation.</text>
</comment>
<dbReference type="PANTHER" id="PTHR12595">
    <property type="entry name" value="POS9-ACTIVATING FACTOR FAP7-RELATED"/>
    <property type="match status" value="1"/>
</dbReference>
<keyword evidence="4 7" id="KW-0547">Nucleotide-binding</keyword>
<dbReference type="Proteomes" id="UP000245577">
    <property type="component" value="Unassembled WGS sequence"/>
</dbReference>
<dbReference type="GO" id="GO:0006364">
    <property type="term" value="P:rRNA processing"/>
    <property type="evidence" value="ECO:0007669"/>
    <property type="project" value="UniProtKB-KW"/>
</dbReference>
<dbReference type="RefSeq" id="WP_116670182.1">
    <property type="nucleotide sequence ID" value="NZ_MZGU01000006.1"/>
</dbReference>
<feature type="region of interest" description="LID" evidence="7">
    <location>
        <begin position="109"/>
        <end position="119"/>
    </location>
</feature>
<keyword evidence="3 7" id="KW-0808">Transferase</keyword>
<feature type="binding site" evidence="7">
    <location>
        <position position="14"/>
    </location>
    <ligand>
        <name>ATP</name>
        <dbReference type="ChEBI" id="CHEBI:30616"/>
    </ligand>
</feature>
<dbReference type="Pfam" id="PF13238">
    <property type="entry name" value="AAA_18"/>
    <property type="match status" value="1"/>
</dbReference>
<evidence type="ECO:0000256" key="3">
    <source>
        <dbReference type="ARBA" id="ARBA00022679"/>
    </source>
</evidence>
<comment type="catalytic activity">
    <reaction evidence="7">
        <text>AMP + ATP = 2 ADP</text>
        <dbReference type="Rhea" id="RHEA:12973"/>
        <dbReference type="ChEBI" id="CHEBI:30616"/>
        <dbReference type="ChEBI" id="CHEBI:456215"/>
        <dbReference type="ChEBI" id="CHEBI:456216"/>
        <dbReference type="EC" id="2.7.4.3"/>
    </reaction>
</comment>
<evidence type="ECO:0000256" key="7">
    <source>
        <dbReference type="HAMAP-Rule" id="MF_00039"/>
    </source>
</evidence>
<organism evidence="8 9">
    <name type="scientific">Methanobrevibacter woesei</name>
    <dbReference type="NCBI Taxonomy" id="190976"/>
    <lineage>
        <taxon>Archaea</taxon>
        <taxon>Methanobacteriati</taxon>
        <taxon>Methanobacteriota</taxon>
        <taxon>Methanomada group</taxon>
        <taxon>Methanobacteria</taxon>
        <taxon>Methanobacteriales</taxon>
        <taxon>Methanobacteriaceae</taxon>
        <taxon>Methanobrevibacter</taxon>
    </lineage>
</organism>
<feature type="binding site" evidence="7">
    <location>
        <position position="17"/>
    </location>
    <ligand>
        <name>ATP</name>
        <dbReference type="ChEBI" id="CHEBI:30616"/>
    </ligand>
</feature>
<dbReference type="GO" id="GO:0042274">
    <property type="term" value="P:ribosomal small subunit biogenesis"/>
    <property type="evidence" value="ECO:0007669"/>
    <property type="project" value="UniProtKB-UniRule"/>
</dbReference>
<keyword evidence="1 7" id="KW-0690">Ribosome biogenesis</keyword>
<evidence type="ECO:0000256" key="6">
    <source>
        <dbReference type="ARBA" id="ARBA00022840"/>
    </source>
</evidence>
<proteinExistence type="inferred from homology"/>
<sequence length="183" mass="20150">MAQVIFISGTPTVGKTTISEKIADDLNANLIKINDLAIENGFVLGIEEEKGYKVIDIDKLDDKLQEVLNSFSDDELVIVEGHLSHLCSNPDCVIILRAHPKLLKERLASRNYSQAKINENLEAEALGVCAVEAFELHGDKVNEVDVTDLAIDEIADVIKNIISGKNSYPVGNVDFMDWIVENS</sequence>
<dbReference type="PANTHER" id="PTHR12595:SF0">
    <property type="entry name" value="ADENYLATE KINASE ISOENZYME 6"/>
    <property type="match status" value="1"/>
</dbReference>
<comment type="subunit">
    <text evidence="7">Interacts with uS11. Not a structural component of 40S pre-ribosomes, but transiently interacts with them by binding to uS11.</text>
</comment>
<dbReference type="OrthoDB" id="8730at2157"/>
<evidence type="ECO:0000256" key="1">
    <source>
        <dbReference type="ARBA" id="ARBA00022517"/>
    </source>
</evidence>
<feature type="binding site" evidence="7">
    <location>
        <position position="15"/>
    </location>
    <ligand>
        <name>ATP</name>
        <dbReference type="ChEBI" id="CHEBI:30616"/>
    </ligand>
</feature>
<comment type="similarity">
    <text evidence="7">Belongs to the adenylate kinase family. AK6 subfamily.</text>
</comment>
<evidence type="ECO:0000313" key="8">
    <source>
        <dbReference type="EMBL" id="PWB85090.1"/>
    </source>
</evidence>
<name>A0A2U1S661_9EURY</name>
<dbReference type="AlphaFoldDB" id="A0A2U1S661"/>
<dbReference type="SUPFAM" id="SSF52540">
    <property type="entry name" value="P-loop containing nucleoside triphosphate hydrolases"/>
    <property type="match status" value="1"/>
</dbReference>
<dbReference type="HAMAP" id="MF_00039">
    <property type="entry name" value="Adenylate_kinase_AK6"/>
    <property type="match status" value="1"/>
</dbReference>
<comment type="caution">
    <text evidence="8">The sequence shown here is derived from an EMBL/GenBank/DDBJ whole genome shotgun (WGS) entry which is preliminary data.</text>
</comment>
<dbReference type="EMBL" id="MZGU01000006">
    <property type="protein sequence ID" value="PWB85090.1"/>
    <property type="molecule type" value="Genomic_DNA"/>
</dbReference>
<keyword evidence="6 7" id="KW-0067">ATP-binding</keyword>
<feature type="binding site" evidence="7">
    <location>
        <position position="16"/>
    </location>
    <ligand>
        <name>ATP</name>
        <dbReference type="ChEBI" id="CHEBI:30616"/>
    </ligand>
</feature>
<comment type="function">
    <text evidence="7">Broad-specificity nucleoside monophosphate (NMP) kinase that catalyzes the reversible transfer of the terminal phosphate group between nucleoside triphosphates and monophosphates. Has also ATPase activity. Involved in the late maturation steps of the 30S ribosomal particles, specifically 16S rRNA maturation. While NMP activity is not required for ribosome maturation, ATPase activity is. Associates transiently with small ribosomal subunit protein uS11. ATP hydrolysis breaks the interaction with uS11. May temporarily remove uS11 from the ribosome to enable a conformational change of the ribosomal RNA that is needed for the final maturation step of the small ribosomal subunit.</text>
</comment>
<accession>A0A2U1S661</accession>
<dbReference type="EC" id="2.7.4.3" evidence="7"/>
<evidence type="ECO:0000256" key="2">
    <source>
        <dbReference type="ARBA" id="ARBA00022552"/>
    </source>
</evidence>
<reference evidence="8 9" key="1">
    <citation type="submission" date="2017-03" db="EMBL/GenBank/DDBJ databases">
        <title>Genome sequence of Methanobrevibacter wosei.</title>
        <authorList>
            <person name="Poehlein A."/>
            <person name="Seedorf H."/>
            <person name="Daniel R."/>
        </authorList>
    </citation>
    <scope>NUCLEOTIDE SEQUENCE [LARGE SCALE GENOMIC DNA]</scope>
    <source>
        <strain evidence="8 9">DSM 11979</strain>
    </source>
</reference>
<evidence type="ECO:0000256" key="4">
    <source>
        <dbReference type="ARBA" id="ARBA00022741"/>
    </source>
</evidence>
<dbReference type="GO" id="GO:0016887">
    <property type="term" value="F:ATP hydrolysis activity"/>
    <property type="evidence" value="ECO:0007669"/>
    <property type="project" value="InterPro"/>
</dbReference>
<keyword evidence="2 7" id="KW-0698">rRNA processing</keyword>
<dbReference type="GO" id="GO:0004017">
    <property type="term" value="F:AMP kinase activity"/>
    <property type="evidence" value="ECO:0007669"/>
    <property type="project" value="UniProtKB-UniRule"/>
</dbReference>
<evidence type="ECO:0000313" key="9">
    <source>
        <dbReference type="Proteomes" id="UP000245577"/>
    </source>
</evidence>
<dbReference type="Gene3D" id="3.40.50.300">
    <property type="entry name" value="P-loop containing nucleotide triphosphate hydrolases"/>
    <property type="match status" value="1"/>
</dbReference>
<keyword evidence="5 7" id="KW-0418">Kinase</keyword>
<evidence type="ECO:0000256" key="5">
    <source>
        <dbReference type="ARBA" id="ARBA00022777"/>
    </source>
</evidence>
<comment type="catalytic activity">
    <reaction evidence="7">
        <text>ATP + H2O = ADP + phosphate + H(+)</text>
        <dbReference type="Rhea" id="RHEA:13065"/>
        <dbReference type="ChEBI" id="CHEBI:15377"/>
        <dbReference type="ChEBI" id="CHEBI:15378"/>
        <dbReference type="ChEBI" id="CHEBI:30616"/>
        <dbReference type="ChEBI" id="CHEBI:43474"/>
        <dbReference type="ChEBI" id="CHEBI:456216"/>
    </reaction>
</comment>
<dbReference type="InterPro" id="IPR020618">
    <property type="entry name" value="Adenyl_kinase_AK6"/>
</dbReference>
<gene>
    <name evidence="8" type="primary">cmk_4</name>
    <name evidence="8" type="ORF">MBBWO_14040</name>
</gene>
<dbReference type="InterPro" id="IPR027417">
    <property type="entry name" value="P-loop_NTPase"/>
</dbReference>
<feature type="binding site" evidence="7">
    <location>
        <position position="110"/>
    </location>
    <ligand>
        <name>ATP</name>
        <dbReference type="ChEBI" id="CHEBI:30616"/>
    </ligand>
</feature>
<protein>
    <recommendedName>
        <fullName evidence="7">Putative adenylate kinase</fullName>
        <shortName evidence="7">AK</shortName>
        <ecNumber evidence="7">2.7.4.3</ecNumber>
    </recommendedName>
    <alternativeName>
        <fullName evidence="7">ATP-AMP transphosphorylase</fullName>
    </alternativeName>
</protein>
<keyword evidence="9" id="KW-1185">Reference proteome</keyword>
<dbReference type="GO" id="GO:0005524">
    <property type="term" value="F:ATP binding"/>
    <property type="evidence" value="ECO:0007669"/>
    <property type="project" value="UniProtKB-UniRule"/>
</dbReference>